<sequence length="455" mass="52873">MSIATAMEDIEEEMTGDVQCSGCSSVLIEPYIRCFQCSENNVLICLHCFANGVEFDSHESNHSYNIIRNDFSLFENKWTAMEEINLLKAIEEHGYGNWKEISDQVKSKSGSECERHYNKHYIDNPVESLPEFTEPEISVHPAPIVYKLCEDPPRPAEGSSLFNDMGGYFAARGDFTIEYDNYCELDISQMDFLDDNDDDDGFCEEDKKMMLDLRYAAVEIYHTCLKERDRRKKIIRDYGLINMSKVFVANKRYDRTIRSLVDGLRCFCTLFTPMEYDLYLEALHYERELKQEIMKLKEYRKNGITKLRNIRLFKVLNKKREQMQAKRHLLSDLLTYVQDEDNCKSWLQRQAFIETMSKGVIVPLPTAPRKAPAPLDITGYPGYDKLSQDDKEICATIRLVPEAFMEFKKVLIKECQKLGCLKLAQARSLIKIDVNKTRKLYDHLISDGTINKDPL</sequence>
<keyword evidence="4 5" id="KW-0539">Nucleus</keyword>
<dbReference type="Pfam" id="PF25299">
    <property type="entry name" value="ZZ_ADA2"/>
    <property type="match status" value="1"/>
</dbReference>
<dbReference type="SMART" id="SM00717">
    <property type="entry name" value="SANT"/>
    <property type="match status" value="1"/>
</dbReference>
<evidence type="ECO:0000256" key="5">
    <source>
        <dbReference type="PIRNR" id="PIRNR025024"/>
    </source>
</evidence>
<accession>A0AAN8Q5M7</accession>
<dbReference type="GO" id="GO:0003713">
    <property type="term" value="F:transcription coactivator activity"/>
    <property type="evidence" value="ECO:0007669"/>
    <property type="project" value="InterPro"/>
</dbReference>
<dbReference type="InterPro" id="IPR043145">
    <property type="entry name" value="Znf_ZZ_sf"/>
</dbReference>
<dbReference type="InterPro" id="IPR009057">
    <property type="entry name" value="Homeodomain-like_sf"/>
</dbReference>
<dbReference type="CDD" id="cd00167">
    <property type="entry name" value="SANT"/>
    <property type="match status" value="1"/>
</dbReference>
<keyword evidence="3" id="KW-0862">Zinc</keyword>
<keyword evidence="13" id="KW-1185">Reference proteome</keyword>
<evidence type="ECO:0000259" key="10">
    <source>
        <dbReference type="PROSITE" id="PS51293"/>
    </source>
</evidence>
<evidence type="ECO:0000313" key="12">
    <source>
        <dbReference type="EMBL" id="KAK6192185.1"/>
    </source>
</evidence>
<dbReference type="InterPro" id="IPR007526">
    <property type="entry name" value="SWIRM"/>
</dbReference>
<dbReference type="InterPro" id="IPR017930">
    <property type="entry name" value="Myb_dom"/>
</dbReference>
<evidence type="ECO:0000259" key="8">
    <source>
        <dbReference type="PROSITE" id="PS50135"/>
    </source>
</evidence>
<name>A0AAN8Q5M7_PATCE</name>
<dbReference type="PANTHER" id="PTHR12374:SF20">
    <property type="entry name" value="TRANSCRIPTIONAL ADAPTER 2-ALPHA"/>
    <property type="match status" value="1"/>
</dbReference>
<dbReference type="PANTHER" id="PTHR12374">
    <property type="entry name" value="TRANSCRIPTIONAL ADAPTOR 2 ADA2 -RELATED"/>
    <property type="match status" value="1"/>
</dbReference>
<dbReference type="Pfam" id="PF00249">
    <property type="entry name" value="Myb_DNA-binding"/>
    <property type="match status" value="1"/>
</dbReference>
<evidence type="ECO:0000256" key="3">
    <source>
        <dbReference type="ARBA" id="ARBA00022833"/>
    </source>
</evidence>
<dbReference type="GO" id="GO:0140672">
    <property type="term" value="C:ATAC complex"/>
    <property type="evidence" value="ECO:0007669"/>
    <property type="project" value="UniProtKB-ARBA"/>
</dbReference>
<gene>
    <name evidence="12" type="ORF">SNE40_003700</name>
</gene>
<feature type="domain" description="Myb-like" evidence="7">
    <location>
        <begin position="75"/>
        <end position="121"/>
    </location>
</feature>
<dbReference type="Pfam" id="PF22941">
    <property type="entry name" value="TADA2A-like_3rd"/>
    <property type="match status" value="1"/>
</dbReference>
<dbReference type="Gene3D" id="3.30.60.90">
    <property type="match status" value="1"/>
</dbReference>
<keyword evidence="1" id="KW-0479">Metal-binding</keyword>
<dbReference type="InterPro" id="IPR001005">
    <property type="entry name" value="SANT/Myb"/>
</dbReference>
<dbReference type="GO" id="GO:0006338">
    <property type="term" value="P:chromatin remodeling"/>
    <property type="evidence" value="ECO:0007669"/>
    <property type="project" value="TreeGrafter"/>
</dbReference>
<comment type="caution">
    <text evidence="12">The sequence shown here is derived from an EMBL/GenBank/DDBJ whole genome shotgun (WGS) entry which is preliminary data.</text>
</comment>
<dbReference type="PROSITE" id="PS51293">
    <property type="entry name" value="SANT"/>
    <property type="match status" value="1"/>
</dbReference>
<dbReference type="InterPro" id="IPR016827">
    <property type="entry name" value="Ada2/TADA2"/>
</dbReference>
<feature type="domain" description="SWIRM" evidence="9">
    <location>
        <begin position="366"/>
        <end position="455"/>
    </location>
</feature>
<evidence type="ECO:0000259" key="11">
    <source>
        <dbReference type="PROSITE" id="PS51294"/>
    </source>
</evidence>
<dbReference type="InterPro" id="IPR000433">
    <property type="entry name" value="Znf_ZZ"/>
</dbReference>
<feature type="domain" description="ZZ-type" evidence="8">
    <location>
        <begin position="15"/>
        <end position="72"/>
    </location>
</feature>
<keyword evidence="5" id="KW-0804">Transcription</keyword>
<dbReference type="SUPFAM" id="SSF57850">
    <property type="entry name" value="RING/U-box"/>
    <property type="match status" value="1"/>
</dbReference>
<dbReference type="FunFam" id="1.10.10.60:FF:000110">
    <property type="entry name" value="Transcriptional adapter"/>
    <property type="match status" value="1"/>
</dbReference>
<organism evidence="12 13">
    <name type="scientific">Patella caerulea</name>
    <name type="common">Rayed Mediterranean limpet</name>
    <dbReference type="NCBI Taxonomy" id="87958"/>
    <lineage>
        <taxon>Eukaryota</taxon>
        <taxon>Metazoa</taxon>
        <taxon>Spiralia</taxon>
        <taxon>Lophotrochozoa</taxon>
        <taxon>Mollusca</taxon>
        <taxon>Gastropoda</taxon>
        <taxon>Patellogastropoda</taxon>
        <taxon>Patelloidea</taxon>
        <taxon>Patellidae</taxon>
        <taxon>Patella</taxon>
    </lineage>
</organism>
<dbReference type="GO" id="GO:0005634">
    <property type="term" value="C:nucleus"/>
    <property type="evidence" value="ECO:0007669"/>
    <property type="project" value="UniProtKB-SubCell"/>
</dbReference>
<proteinExistence type="predicted"/>
<dbReference type="AlphaFoldDB" id="A0AAN8Q5M7"/>
<dbReference type="PROSITE" id="PS51294">
    <property type="entry name" value="HTH_MYB"/>
    <property type="match status" value="1"/>
</dbReference>
<dbReference type="Gene3D" id="1.10.10.10">
    <property type="entry name" value="Winged helix-like DNA-binding domain superfamily/Winged helix DNA-binding domain"/>
    <property type="match status" value="1"/>
</dbReference>
<evidence type="ECO:0000259" key="7">
    <source>
        <dbReference type="PROSITE" id="PS50090"/>
    </source>
</evidence>
<dbReference type="Proteomes" id="UP001347796">
    <property type="component" value="Unassembled WGS sequence"/>
</dbReference>
<dbReference type="Gene3D" id="1.10.10.60">
    <property type="entry name" value="Homeodomain-like"/>
    <property type="match status" value="1"/>
</dbReference>
<dbReference type="InterPro" id="IPR055141">
    <property type="entry name" value="TADA2A_B-like_dom"/>
</dbReference>
<comment type="subcellular location">
    <subcellularLocation>
        <location evidence="5">Nucleus</location>
    </subcellularLocation>
</comment>
<dbReference type="GO" id="GO:0006357">
    <property type="term" value="P:regulation of transcription by RNA polymerase II"/>
    <property type="evidence" value="ECO:0007669"/>
    <property type="project" value="InterPro"/>
</dbReference>
<dbReference type="GO" id="GO:0008270">
    <property type="term" value="F:zinc ion binding"/>
    <property type="evidence" value="ECO:0007669"/>
    <property type="project" value="UniProtKB-KW"/>
</dbReference>
<evidence type="ECO:0000256" key="6">
    <source>
        <dbReference type="PROSITE-ProRule" id="PRU00228"/>
    </source>
</evidence>
<evidence type="ECO:0000256" key="4">
    <source>
        <dbReference type="ARBA" id="ARBA00023242"/>
    </source>
</evidence>
<feature type="domain" description="SANT" evidence="10">
    <location>
        <begin position="73"/>
        <end position="125"/>
    </location>
</feature>
<dbReference type="InterPro" id="IPR017884">
    <property type="entry name" value="SANT_dom"/>
</dbReference>
<dbReference type="PIRSF" id="PIRSF025024">
    <property type="entry name" value="Transcriptional_adaptor_2"/>
    <property type="match status" value="1"/>
</dbReference>
<dbReference type="SUPFAM" id="SSF46689">
    <property type="entry name" value="Homeodomain-like"/>
    <property type="match status" value="2"/>
</dbReference>
<dbReference type="PROSITE" id="PS50135">
    <property type="entry name" value="ZF_ZZ_2"/>
    <property type="match status" value="1"/>
</dbReference>
<evidence type="ECO:0000256" key="1">
    <source>
        <dbReference type="ARBA" id="ARBA00022723"/>
    </source>
</evidence>
<dbReference type="InterPro" id="IPR036388">
    <property type="entry name" value="WH-like_DNA-bd_sf"/>
</dbReference>
<keyword evidence="2 6" id="KW-0863">Zinc-finger</keyword>
<evidence type="ECO:0000313" key="13">
    <source>
        <dbReference type="Proteomes" id="UP001347796"/>
    </source>
</evidence>
<dbReference type="GO" id="GO:0003682">
    <property type="term" value="F:chromatin binding"/>
    <property type="evidence" value="ECO:0007669"/>
    <property type="project" value="TreeGrafter"/>
</dbReference>
<dbReference type="EMBL" id="JAZGQO010000002">
    <property type="protein sequence ID" value="KAK6192185.1"/>
    <property type="molecule type" value="Genomic_DNA"/>
</dbReference>
<evidence type="ECO:0000259" key="9">
    <source>
        <dbReference type="PROSITE" id="PS50934"/>
    </source>
</evidence>
<dbReference type="PROSITE" id="PS50090">
    <property type="entry name" value="MYB_LIKE"/>
    <property type="match status" value="1"/>
</dbReference>
<feature type="domain" description="HTH myb-type" evidence="11">
    <location>
        <begin position="77"/>
        <end position="125"/>
    </location>
</feature>
<dbReference type="PROSITE" id="PS50934">
    <property type="entry name" value="SWIRM"/>
    <property type="match status" value="1"/>
</dbReference>
<dbReference type="FunFam" id="1.10.10.10:FF:000087">
    <property type="entry name" value="Transcriptional adapter 2"/>
    <property type="match status" value="1"/>
</dbReference>
<reference evidence="12 13" key="1">
    <citation type="submission" date="2024-01" db="EMBL/GenBank/DDBJ databases">
        <title>The genome of the rayed Mediterranean limpet Patella caerulea (Linnaeus, 1758).</title>
        <authorList>
            <person name="Anh-Thu Weber A."/>
            <person name="Halstead-Nussloch G."/>
        </authorList>
    </citation>
    <scope>NUCLEOTIDE SEQUENCE [LARGE SCALE GENOMIC DNA]</scope>
    <source>
        <strain evidence="12">AATW-2023a</strain>
        <tissue evidence="12">Whole specimen</tissue>
    </source>
</reference>
<evidence type="ECO:0000256" key="2">
    <source>
        <dbReference type="ARBA" id="ARBA00022771"/>
    </source>
</evidence>
<protein>
    <recommendedName>
        <fullName evidence="5">Transcriptional adapter</fullName>
    </recommendedName>
</protein>
<keyword evidence="5" id="KW-0805">Transcription regulation</keyword>